<dbReference type="AlphaFoldDB" id="A0A8H3FIQ6"/>
<evidence type="ECO:0000259" key="2">
    <source>
        <dbReference type="PROSITE" id="PS50097"/>
    </source>
</evidence>
<keyword evidence="1" id="KW-0812">Transmembrane</keyword>
<dbReference type="SUPFAM" id="SSF54695">
    <property type="entry name" value="POZ domain"/>
    <property type="match status" value="1"/>
</dbReference>
<evidence type="ECO:0000313" key="4">
    <source>
        <dbReference type="Proteomes" id="UP000664534"/>
    </source>
</evidence>
<sequence>MAESAQDMQIALKSILDTGEGADLTLICRNKIWKVHSNYLWPRSSCFRAACKGGFNEGETQRIELPEEEPSMVYRMLQHLYMQDYTVSLFHDAFWSSNDFWAVTRLHVHAHMYSLGDKYDIPSLKKEARQRFSKDVIIPGDKKSETLTLLSVVNLIYTSTPDSDRGLRNLVVRQIYQRYAIASKHFVDDFETALQVPHFARDSIVLHRKRSIINYADLADLAENVYRIWLSHIRPLLVAMIAVLPPVATIWNNVVAGFTSIVMIACVLFLFLLCLTLVFQQIEILLNYQRKALGLDLLVRGA</sequence>
<dbReference type="PANTHER" id="PTHR47843">
    <property type="entry name" value="BTB DOMAIN-CONTAINING PROTEIN-RELATED"/>
    <property type="match status" value="1"/>
</dbReference>
<keyword evidence="1" id="KW-0472">Membrane</keyword>
<organism evidence="3 4">
    <name type="scientific">Imshaugia aleurites</name>
    <dbReference type="NCBI Taxonomy" id="172621"/>
    <lineage>
        <taxon>Eukaryota</taxon>
        <taxon>Fungi</taxon>
        <taxon>Dikarya</taxon>
        <taxon>Ascomycota</taxon>
        <taxon>Pezizomycotina</taxon>
        <taxon>Lecanoromycetes</taxon>
        <taxon>OSLEUM clade</taxon>
        <taxon>Lecanoromycetidae</taxon>
        <taxon>Lecanorales</taxon>
        <taxon>Lecanorineae</taxon>
        <taxon>Parmeliaceae</taxon>
        <taxon>Imshaugia</taxon>
    </lineage>
</organism>
<gene>
    <name evidence="3" type="ORF">IMSHALPRED_006423</name>
</gene>
<comment type="caution">
    <text evidence="3">The sequence shown here is derived from an EMBL/GenBank/DDBJ whole genome shotgun (WGS) entry which is preliminary data.</text>
</comment>
<protein>
    <recommendedName>
        <fullName evidence="2">BTB domain-containing protein</fullName>
    </recommendedName>
</protein>
<name>A0A8H3FIQ6_9LECA</name>
<feature type="domain" description="BTB" evidence="2">
    <location>
        <begin position="22"/>
        <end position="89"/>
    </location>
</feature>
<proteinExistence type="predicted"/>
<keyword evidence="4" id="KW-1185">Reference proteome</keyword>
<dbReference type="Proteomes" id="UP000664534">
    <property type="component" value="Unassembled WGS sequence"/>
</dbReference>
<evidence type="ECO:0000313" key="3">
    <source>
        <dbReference type="EMBL" id="CAF9925248.1"/>
    </source>
</evidence>
<dbReference type="Pfam" id="PF00651">
    <property type="entry name" value="BTB"/>
    <property type="match status" value="1"/>
</dbReference>
<reference evidence="3" key="1">
    <citation type="submission" date="2021-03" db="EMBL/GenBank/DDBJ databases">
        <authorList>
            <person name="Tagirdzhanova G."/>
        </authorList>
    </citation>
    <scope>NUCLEOTIDE SEQUENCE</scope>
</reference>
<dbReference type="PANTHER" id="PTHR47843:SF5">
    <property type="entry name" value="BTB_POZ DOMAIN PROTEIN"/>
    <property type="match status" value="1"/>
</dbReference>
<evidence type="ECO:0000256" key="1">
    <source>
        <dbReference type="SAM" id="Phobius"/>
    </source>
</evidence>
<dbReference type="Gene3D" id="3.30.710.10">
    <property type="entry name" value="Potassium Channel Kv1.1, Chain A"/>
    <property type="match status" value="1"/>
</dbReference>
<keyword evidence="1" id="KW-1133">Transmembrane helix</keyword>
<feature type="transmembrane region" description="Helical" evidence="1">
    <location>
        <begin position="260"/>
        <end position="279"/>
    </location>
</feature>
<accession>A0A8H3FIQ6</accession>
<feature type="transmembrane region" description="Helical" evidence="1">
    <location>
        <begin position="236"/>
        <end position="254"/>
    </location>
</feature>
<dbReference type="OrthoDB" id="6359816at2759"/>
<dbReference type="PROSITE" id="PS50097">
    <property type="entry name" value="BTB"/>
    <property type="match status" value="1"/>
</dbReference>
<dbReference type="InterPro" id="IPR000210">
    <property type="entry name" value="BTB/POZ_dom"/>
</dbReference>
<dbReference type="InterPro" id="IPR011333">
    <property type="entry name" value="SKP1/BTB/POZ_sf"/>
</dbReference>
<dbReference type="EMBL" id="CAJPDT010000039">
    <property type="protein sequence ID" value="CAF9925248.1"/>
    <property type="molecule type" value="Genomic_DNA"/>
</dbReference>
<dbReference type="CDD" id="cd18186">
    <property type="entry name" value="BTB_POZ_ZBTB_KLHL-like"/>
    <property type="match status" value="1"/>
</dbReference>